<dbReference type="EMBL" id="UINC01121112">
    <property type="protein sequence ID" value="SVC96031.1"/>
    <property type="molecule type" value="Genomic_DNA"/>
</dbReference>
<gene>
    <name evidence="9" type="ORF">METZ01_LOCUS348885</name>
</gene>
<evidence type="ECO:0000256" key="4">
    <source>
        <dbReference type="ARBA" id="ARBA00022842"/>
    </source>
</evidence>
<evidence type="ECO:0000256" key="7">
    <source>
        <dbReference type="ARBA" id="ARBA00023211"/>
    </source>
</evidence>
<keyword evidence="2" id="KW-0479">Metal-binding</keyword>
<dbReference type="SUPFAM" id="SSF144010">
    <property type="entry name" value="CofE-like"/>
    <property type="match status" value="1"/>
</dbReference>
<keyword evidence="5" id="KW-0630">Potassium</keyword>
<keyword evidence="4" id="KW-0460">Magnesium</keyword>
<dbReference type="GO" id="GO:0046872">
    <property type="term" value="F:metal ion binding"/>
    <property type="evidence" value="ECO:0007669"/>
    <property type="project" value="UniProtKB-KW"/>
</dbReference>
<dbReference type="Gene3D" id="3.30.1330.100">
    <property type="entry name" value="CofE-like"/>
    <property type="match status" value="1"/>
</dbReference>
<keyword evidence="7" id="KW-0464">Manganese</keyword>
<keyword evidence="3" id="KW-0547">Nucleotide-binding</keyword>
<dbReference type="NCBIfam" id="NF009809">
    <property type="entry name" value="PRK13293.1"/>
    <property type="match status" value="1"/>
</dbReference>
<dbReference type="Gene3D" id="3.90.1660.10">
    <property type="entry name" value="CofE-like domain"/>
    <property type="match status" value="1"/>
</dbReference>
<evidence type="ECO:0000259" key="8">
    <source>
        <dbReference type="Pfam" id="PF01996"/>
    </source>
</evidence>
<evidence type="ECO:0000256" key="6">
    <source>
        <dbReference type="ARBA" id="ARBA00023134"/>
    </source>
</evidence>
<accession>A0A382RHE0</accession>
<organism evidence="9">
    <name type="scientific">marine metagenome</name>
    <dbReference type="NCBI Taxonomy" id="408172"/>
    <lineage>
        <taxon>unclassified sequences</taxon>
        <taxon>metagenomes</taxon>
        <taxon>ecological metagenomes</taxon>
    </lineage>
</organism>
<protein>
    <recommendedName>
        <fullName evidence="8">Coenzyme F420:L-glutamate ligase-like domain-containing protein</fullName>
    </recommendedName>
</protein>
<dbReference type="NCBIfam" id="TIGR01916">
    <property type="entry name" value="F420_cofE"/>
    <property type="match status" value="1"/>
</dbReference>
<feature type="domain" description="Coenzyme F420:L-glutamate ligase-like" evidence="8">
    <location>
        <begin position="18"/>
        <end position="236"/>
    </location>
</feature>
<dbReference type="InterPro" id="IPR008225">
    <property type="entry name" value="F420-0_g-glutamyl_ligase"/>
</dbReference>
<feature type="non-terminal residue" evidence="9">
    <location>
        <position position="258"/>
    </location>
</feature>
<name>A0A382RHE0_9ZZZZ</name>
<dbReference type="PANTHER" id="PTHR47917">
    <property type="match status" value="1"/>
</dbReference>
<dbReference type="GO" id="GO:0052618">
    <property type="term" value="F:coenzyme F420-0:L-glutamate ligase activity"/>
    <property type="evidence" value="ECO:0007669"/>
    <property type="project" value="TreeGrafter"/>
</dbReference>
<sequence>MDLSRILDQLTLSSLPDIPLVETGDDLAGLIVESMGRIETTPFEGDILVVAQKIVSKSEGREVHLKNVTPSAAAYDLSEVVDKDPRLVEVILGESNEVVQHRPGLIIVENKHGVVLANAGIDMSNVGQGEDDVVLLLPLDPDESAARLREELSKQTGVNVGVIINDSLGRAFRNGTSGVALGVSGLPAVTDLSGALDLFGRTLQATQVAVADELAAAASLLMGQADEGRPVVLVRGFTSEFPEGTSKQLTRKKEKDLF</sequence>
<evidence type="ECO:0000256" key="5">
    <source>
        <dbReference type="ARBA" id="ARBA00022958"/>
    </source>
</evidence>
<evidence type="ECO:0000256" key="1">
    <source>
        <dbReference type="ARBA" id="ARBA00022598"/>
    </source>
</evidence>
<proteinExistence type="predicted"/>
<dbReference type="InterPro" id="IPR002847">
    <property type="entry name" value="F420-0_gamma-glut_ligase-dom"/>
</dbReference>
<dbReference type="Pfam" id="PF01996">
    <property type="entry name" value="F420_ligase"/>
    <property type="match status" value="1"/>
</dbReference>
<keyword evidence="1" id="KW-0436">Ligase</keyword>
<dbReference type="AlphaFoldDB" id="A0A382RHE0"/>
<keyword evidence="6" id="KW-0342">GTP-binding</keyword>
<evidence type="ECO:0000256" key="2">
    <source>
        <dbReference type="ARBA" id="ARBA00022723"/>
    </source>
</evidence>
<evidence type="ECO:0000313" key="9">
    <source>
        <dbReference type="EMBL" id="SVC96031.1"/>
    </source>
</evidence>
<dbReference type="PANTHER" id="PTHR47917:SF1">
    <property type="entry name" value="COENZYME F420:L-GLUTAMATE LIGASE"/>
    <property type="match status" value="1"/>
</dbReference>
<reference evidence="9" key="1">
    <citation type="submission" date="2018-05" db="EMBL/GenBank/DDBJ databases">
        <authorList>
            <person name="Lanie J.A."/>
            <person name="Ng W.-L."/>
            <person name="Kazmierczak K.M."/>
            <person name="Andrzejewski T.M."/>
            <person name="Davidsen T.M."/>
            <person name="Wayne K.J."/>
            <person name="Tettelin H."/>
            <person name="Glass J.I."/>
            <person name="Rusch D."/>
            <person name="Podicherti R."/>
            <person name="Tsui H.-C.T."/>
            <person name="Winkler M.E."/>
        </authorList>
    </citation>
    <scope>NUCLEOTIDE SEQUENCE</scope>
</reference>
<evidence type="ECO:0000256" key="3">
    <source>
        <dbReference type="ARBA" id="ARBA00022741"/>
    </source>
</evidence>
<dbReference type="GO" id="GO:0005525">
    <property type="term" value="F:GTP binding"/>
    <property type="evidence" value="ECO:0007669"/>
    <property type="project" value="UniProtKB-KW"/>
</dbReference>